<dbReference type="Proteomes" id="UP001157017">
    <property type="component" value="Unassembled WGS sequence"/>
</dbReference>
<gene>
    <name evidence="2" type="ORF">GCM10025868_13920</name>
</gene>
<name>A0ABQ6JD76_9ACTN</name>
<organism evidence="2 3">
    <name type="scientific">Angustibacter aerolatus</name>
    <dbReference type="NCBI Taxonomy" id="1162965"/>
    <lineage>
        <taxon>Bacteria</taxon>
        <taxon>Bacillati</taxon>
        <taxon>Actinomycetota</taxon>
        <taxon>Actinomycetes</taxon>
        <taxon>Kineosporiales</taxon>
        <taxon>Kineosporiaceae</taxon>
    </lineage>
</organism>
<comment type="caution">
    <text evidence="2">The sequence shown here is derived from an EMBL/GenBank/DDBJ whole genome shotgun (WGS) entry which is preliminary data.</text>
</comment>
<feature type="compositionally biased region" description="Low complexity" evidence="1">
    <location>
        <begin position="65"/>
        <end position="76"/>
    </location>
</feature>
<feature type="region of interest" description="Disordered" evidence="1">
    <location>
        <begin position="136"/>
        <end position="171"/>
    </location>
</feature>
<evidence type="ECO:0000313" key="3">
    <source>
        <dbReference type="Proteomes" id="UP001157017"/>
    </source>
</evidence>
<reference evidence="3" key="1">
    <citation type="journal article" date="2019" name="Int. J. Syst. Evol. Microbiol.">
        <title>The Global Catalogue of Microorganisms (GCM) 10K type strain sequencing project: providing services to taxonomists for standard genome sequencing and annotation.</title>
        <authorList>
            <consortium name="The Broad Institute Genomics Platform"/>
            <consortium name="The Broad Institute Genome Sequencing Center for Infectious Disease"/>
            <person name="Wu L."/>
            <person name="Ma J."/>
        </authorList>
    </citation>
    <scope>NUCLEOTIDE SEQUENCE [LARGE SCALE GENOMIC DNA]</scope>
    <source>
        <strain evidence="3">NBRC 108730</strain>
    </source>
</reference>
<sequence length="171" mass="17062">MDDVHRPAPVDDAGPHPAPRPVDGPSVVGGPGHDVVRGVGTTLPEDPCAPNHPATSCRPAPPPTAAGRPRSTPAPTSRGPSPPCCGGAPTTPACAVPRATPWSSLLLRLADQADGCAGRCADAAHEVRVAAAETVRALAGDPPRGGPRWSGPPDPSATPGERSTYPAQSAA</sequence>
<evidence type="ECO:0000256" key="1">
    <source>
        <dbReference type="SAM" id="MobiDB-lite"/>
    </source>
</evidence>
<feature type="region of interest" description="Disordered" evidence="1">
    <location>
        <begin position="1"/>
        <end position="93"/>
    </location>
</feature>
<proteinExistence type="predicted"/>
<feature type="compositionally biased region" description="Low complexity" evidence="1">
    <location>
        <begin position="136"/>
        <end position="149"/>
    </location>
</feature>
<dbReference type="EMBL" id="BSUZ01000001">
    <property type="protein sequence ID" value="GMA86142.1"/>
    <property type="molecule type" value="Genomic_DNA"/>
</dbReference>
<protein>
    <submittedName>
        <fullName evidence="2">Uncharacterized protein</fullName>
    </submittedName>
</protein>
<accession>A0ABQ6JD76</accession>
<evidence type="ECO:0000313" key="2">
    <source>
        <dbReference type="EMBL" id="GMA86142.1"/>
    </source>
</evidence>
<keyword evidence="3" id="KW-1185">Reference proteome</keyword>